<name>A0A2M7RYG5_9BACT</name>
<sequence>MLAISCGDGIIEILIINFNHMKILVTGGAGFIASNLVDKLIEAGHQVVIIDDLSTGLKEYINPQAHFYQMDIAAPKVEEIFALQKFDLVFHLAAQISVIKSVENPELDNRINVLGGLNILACCWKHQVKKIIFVSTGGALYGEAEVIPTSEDYPAWPLSPYGIHKLTFEKYLNYYSVVFGQAYTALRLANVYGPRQYKGGECGVVSIFIDNAVNDRESIINGDGSKTRDFIYVSDVVEALMKTIGTDYAGAINIGTGIEKSVNDVVLAIELALGKSIKKKNGPAKAGEQKRSCLDIKKAKEILNWESQVMLDDGIRKTIAWSKAKLDK</sequence>
<dbReference type="InterPro" id="IPR036291">
    <property type="entry name" value="NAD(P)-bd_dom_sf"/>
</dbReference>
<evidence type="ECO:0000313" key="4">
    <source>
        <dbReference type="Proteomes" id="UP000230105"/>
    </source>
</evidence>
<dbReference type="Gene3D" id="3.40.50.720">
    <property type="entry name" value="NAD(P)-binding Rossmann-like Domain"/>
    <property type="match status" value="1"/>
</dbReference>
<proteinExistence type="inferred from homology"/>
<dbReference type="SUPFAM" id="SSF51735">
    <property type="entry name" value="NAD(P)-binding Rossmann-fold domains"/>
    <property type="match status" value="1"/>
</dbReference>
<gene>
    <name evidence="3" type="ORF">COY54_00650</name>
</gene>
<comment type="caution">
    <text evidence="3">The sequence shown here is derived from an EMBL/GenBank/DDBJ whole genome shotgun (WGS) entry which is preliminary data.</text>
</comment>
<evidence type="ECO:0000313" key="3">
    <source>
        <dbReference type="EMBL" id="PIZ11202.1"/>
    </source>
</evidence>
<dbReference type="Pfam" id="PF01370">
    <property type="entry name" value="Epimerase"/>
    <property type="match status" value="1"/>
</dbReference>
<evidence type="ECO:0000259" key="2">
    <source>
        <dbReference type="Pfam" id="PF01370"/>
    </source>
</evidence>
<accession>A0A2M7RYG5</accession>
<reference evidence="4" key="1">
    <citation type="submission" date="2017-09" db="EMBL/GenBank/DDBJ databases">
        <title>Depth-based differentiation of microbial function through sediment-hosted aquifers and enrichment of novel symbionts in the deep terrestrial subsurface.</title>
        <authorList>
            <person name="Probst A.J."/>
            <person name="Ladd B."/>
            <person name="Jarett J.K."/>
            <person name="Geller-Mcgrath D.E."/>
            <person name="Sieber C.M.K."/>
            <person name="Emerson J.B."/>
            <person name="Anantharaman K."/>
            <person name="Thomas B.C."/>
            <person name="Malmstrom R."/>
            <person name="Stieglmeier M."/>
            <person name="Klingl A."/>
            <person name="Woyke T."/>
            <person name="Ryan C.M."/>
            <person name="Banfield J.F."/>
        </authorList>
    </citation>
    <scope>NUCLEOTIDE SEQUENCE [LARGE SCALE GENOMIC DNA]</scope>
</reference>
<organism evidence="3 4">
    <name type="scientific">Candidatus Falkowbacteria bacterium CG_4_10_14_0_8_um_filter_41_36</name>
    <dbReference type="NCBI Taxonomy" id="1974556"/>
    <lineage>
        <taxon>Bacteria</taxon>
        <taxon>Candidatus Falkowiibacteriota</taxon>
    </lineage>
</organism>
<evidence type="ECO:0000256" key="1">
    <source>
        <dbReference type="ARBA" id="ARBA00007637"/>
    </source>
</evidence>
<feature type="domain" description="NAD-dependent epimerase/dehydratase" evidence="2">
    <location>
        <begin position="23"/>
        <end position="255"/>
    </location>
</feature>
<protein>
    <submittedName>
        <fullName evidence="3">UDP-glucose 4-epimerase</fullName>
    </submittedName>
</protein>
<comment type="similarity">
    <text evidence="1">Belongs to the NAD(P)-dependent epimerase/dehydratase family.</text>
</comment>
<dbReference type="AlphaFoldDB" id="A0A2M7RYG5"/>
<dbReference type="Gene3D" id="3.90.25.10">
    <property type="entry name" value="UDP-galactose 4-epimerase, domain 1"/>
    <property type="match status" value="1"/>
</dbReference>
<dbReference type="InterPro" id="IPR001509">
    <property type="entry name" value="Epimerase_deHydtase"/>
</dbReference>
<dbReference type="Proteomes" id="UP000230105">
    <property type="component" value="Unassembled WGS sequence"/>
</dbReference>
<dbReference type="EMBL" id="PFMP01000015">
    <property type="protein sequence ID" value="PIZ11202.1"/>
    <property type="molecule type" value="Genomic_DNA"/>
</dbReference>
<dbReference type="PANTHER" id="PTHR43000">
    <property type="entry name" value="DTDP-D-GLUCOSE 4,6-DEHYDRATASE-RELATED"/>
    <property type="match status" value="1"/>
</dbReference>